<comment type="caution">
    <text evidence="1">The sequence shown here is derived from an EMBL/GenBank/DDBJ whole genome shotgun (WGS) entry which is preliminary data.</text>
</comment>
<reference evidence="1" key="1">
    <citation type="journal article" date="2023" name="Mol. Biol. Evol.">
        <title>Third-Generation Sequencing Reveals the Adaptive Role of the Epigenome in Three Deep-Sea Polychaetes.</title>
        <authorList>
            <person name="Perez M."/>
            <person name="Aroh O."/>
            <person name="Sun Y."/>
            <person name="Lan Y."/>
            <person name="Juniper S.K."/>
            <person name="Young C.R."/>
            <person name="Angers B."/>
            <person name="Qian P.Y."/>
        </authorList>
    </citation>
    <scope>NUCLEOTIDE SEQUENCE</scope>
    <source>
        <strain evidence="1">R07B-5</strain>
    </source>
</reference>
<organism evidence="1 2">
    <name type="scientific">Ridgeia piscesae</name>
    <name type="common">Tubeworm</name>
    <dbReference type="NCBI Taxonomy" id="27915"/>
    <lineage>
        <taxon>Eukaryota</taxon>
        <taxon>Metazoa</taxon>
        <taxon>Spiralia</taxon>
        <taxon>Lophotrochozoa</taxon>
        <taxon>Annelida</taxon>
        <taxon>Polychaeta</taxon>
        <taxon>Sedentaria</taxon>
        <taxon>Canalipalpata</taxon>
        <taxon>Sabellida</taxon>
        <taxon>Siboglinidae</taxon>
        <taxon>Ridgeia</taxon>
    </lineage>
</organism>
<keyword evidence="2" id="KW-1185">Reference proteome</keyword>
<accession>A0AAD9P176</accession>
<proteinExistence type="predicted"/>
<protein>
    <submittedName>
        <fullName evidence="1">Uncharacterized protein</fullName>
    </submittedName>
</protein>
<sequence>MVENVIGHQHHLVCDMLLFERSLAIGLNEALVGDQVAAVVHHEAADVVVQTGRQLLHQQLVEVAQRYVYRHHGRHTLRLARHPGVSTTCNRRHWVQQSYHRQGICHFTSACVGLK</sequence>
<gene>
    <name evidence="1" type="ORF">NP493_214g00036</name>
</gene>
<dbReference type="EMBL" id="JAODUO010000212">
    <property type="protein sequence ID" value="KAK2186116.1"/>
    <property type="molecule type" value="Genomic_DNA"/>
</dbReference>
<evidence type="ECO:0000313" key="2">
    <source>
        <dbReference type="Proteomes" id="UP001209878"/>
    </source>
</evidence>
<dbReference type="AlphaFoldDB" id="A0AAD9P176"/>
<dbReference type="Proteomes" id="UP001209878">
    <property type="component" value="Unassembled WGS sequence"/>
</dbReference>
<name>A0AAD9P176_RIDPI</name>
<evidence type="ECO:0000313" key="1">
    <source>
        <dbReference type="EMBL" id="KAK2186116.1"/>
    </source>
</evidence>